<comment type="caution">
    <text evidence="1">The sequence shown here is derived from an EMBL/GenBank/DDBJ whole genome shotgun (WGS) entry which is preliminary data.</text>
</comment>
<name>A0A090WEA1_9FLAO</name>
<keyword evidence="4" id="KW-1185">Reference proteome</keyword>
<evidence type="ECO:0000313" key="2">
    <source>
        <dbReference type="EMBL" id="GAL88502.1"/>
    </source>
</evidence>
<proteinExistence type="predicted"/>
<dbReference type="AlphaFoldDB" id="A0A090WEA1"/>
<dbReference type="Gene3D" id="3.40.50.300">
    <property type="entry name" value="P-loop containing nucleotide triphosphate hydrolases"/>
    <property type="match status" value="1"/>
</dbReference>
<dbReference type="EMBL" id="BBNY01000003">
    <property type="protein sequence ID" value="GAL88502.1"/>
    <property type="molecule type" value="Genomic_DNA"/>
</dbReference>
<dbReference type="RefSeq" id="WP_042241149.1">
    <property type="nucleotide sequence ID" value="NZ_BBNR01000002.1"/>
</dbReference>
<dbReference type="STRING" id="504487.JCM19538_3015"/>
<evidence type="ECO:0000313" key="4">
    <source>
        <dbReference type="Proteomes" id="UP000030184"/>
    </source>
</evidence>
<dbReference type="SUPFAM" id="SSF52540">
    <property type="entry name" value="P-loop containing nucleoside triphosphate hydrolases"/>
    <property type="match status" value="1"/>
</dbReference>
<dbReference type="InterPro" id="IPR027417">
    <property type="entry name" value="P-loop_NTPase"/>
</dbReference>
<protein>
    <submittedName>
        <fullName evidence="1">Uncharacterized protein</fullName>
    </submittedName>
</protein>
<dbReference type="PANTHER" id="PTHR32114">
    <property type="entry name" value="ABC TRANSPORTER ABCH.3"/>
    <property type="match status" value="1"/>
</dbReference>
<accession>A0A090WEA1</accession>
<dbReference type="Proteomes" id="UP000029641">
    <property type="component" value="Unassembled WGS sequence"/>
</dbReference>
<dbReference type="EMBL" id="BBNR01000002">
    <property type="protein sequence ID" value="GAL65857.1"/>
    <property type="molecule type" value="Genomic_DNA"/>
</dbReference>
<dbReference type="Proteomes" id="UP000030184">
    <property type="component" value="Unassembled WGS sequence"/>
</dbReference>
<evidence type="ECO:0000313" key="3">
    <source>
        <dbReference type="Proteomes" id="UP000029641"/>
    </source>
</evidence>
<gene>
    <name evidence="1" type="ORF">JCM19301_3542</name>
    <name evidence="2" type="ORF">JCM19538_3015</name>
</gene>
<sequence>MANKTIEKITFKNFKAFREEQTIDFKNKNVLIYGNNGAGKSSIFWGIYTFLQSSIKTKPEVEKYFRFFDSADATTHQSLRNIFEAQAEDAYIDLTIAQGTQKTTMRISESSINTTGNTDIKLLNTTSDFINYKLLSNFYRDSHKYDVNLWQVFERDIFPYLTDNVTDETILDKIKRTTKDVPRSNNGHPTRNNSARKNNYVASVNTLNQELEVLISDIQRFANAIIKEHFFNNEDVVRVNLNFDKQFNFDLIKNKIWEEDKIAERQSKLRIKLVVEQFNPDTSDWISIQRVQSLLNEAQLTRIAIAIRIGALRTRIQDSDCKLLVLDDMLISLDMANRIEVIKMILNKHNKPSLRFFDKFQKVILTHDKGFYNILKNYTNANSWQYYNLSKKENTNEAPKLRNDRSHIEKAQKFLADGEFDSCGNELRKELEAILKNYTDPDFSKDFRPLSERLESAYKKFTQNERRNFEKLFVNKDISVETLKKIETDYQTDGTLSDDDKRKLDIIKRELNRYIISQYEVQESKDALFADLKTILDRILNPSSHSSTTPLYERELEEAIVTIGKIKALLQT</sequence>
<organism evidence="1 3">
    <name type="scientific">Jejuia pallidilutea</name>
    <dbReference type="NCBI Taxonomy" id="504487"/>
    <lineage>
        <taxon>Bacteria</taxon>
        <taxon>Pseudomonadati</taxon>
        <taxon>Bacteroidota</taxon>
        <taxon>Flavobacteriia</taxon>
        <taxon>Flavobacteriales</taxon>
        <taxon>Flavobacteriaceae</taxon>
        <taxon>Jejuia</taxon>
    </lineage>
</organism>
<reference evidence="4" key="1">
    <citation type="journal article" date="2014" name="Genome Announc.">
        <title>Draft Genome Sequence of Marine Flavobacterium Jejuia pallidilutea Strain 11shimoA1 and Pigmentation Mutants.</title>
        <authorList>
            <person name="Takatani N."/>
            <person name="Nakanishi M."/>
            <person name="Meirelles P."/>
            <person name="Mino S."/>
            <person name="Suda W."/>
            <person name="Oshima K."/>
            <person name="Hattori M."/>
            <person name="Ohkuma M."/>
            <person name="Hosokawa M."/>
            <person name="Miyashita K."/>
            <person name="Thompson F.L."/>
            <person name="Niwa A."/>
            <person name="Sawabe T."/>
            <person name="Sawabe T."/>
        </authorList>
    </citation>
    <scope>NUCLEOTIDE SEQUENCE [LARGE SCALE GENOMIC DNA]</scope>
    <source>
        <strain evidence="4">JCM 19538</strain>
    </source>
</reference>
<dbReference type="PANTHER" id="PTHR32114:SF2">
    <property type="entry name" value="ABC TRANSPORTER ABCH.3"/>
    <property type="match status" value="1"/>
</dbReference>
<dbReference type="OrthoDB" id="1023918at2"/>
<evidence type="ECO:0000313" key="1">
    <source>
        <dbReference type="EMBL" id="GAL65857.1"/>
    </source>
</evidence>